<gene>
    <name evidence="1" type="ORF">AVEN_261587_1</name>
</gene>
<comment type="caution">
    <text evidence="1">The sequence shown here is derived from an EMBL/GenBank/DDBJ whole genome shotgun (WGS) entry which is preliminary data.</text>
</comment>
<protein>
    <submittedName>
        <fullName evidence="1">Uncharacterized protein</fullName>
    </submittedName>
</protein>
<organism evidence="1 2">
    <name type="scientific">Araneus ventricosus</name>
    <name type="common">Orbweaver spider</name>
    <name type="synonym">Epeira ventricosa</name>
    <dbReference type="NCBI Taxonomy" id="182803"/>
    <lineage>
        <taxon>Eukaryota</taxon>
        <taxon>Metazoa</taxon>
        <taxon>Ecdysozoa</taxon>
        <taxon>Arthropoda</taxon>
        <taxon>Chelicerata</taxon>
        <taxon>Arachnida</taxon>
        <taxon>Araneae</taxon>
        <taxon>Araneomorphae</taxon>
        <taxon>Entelegynae</taxon>
        <taxon>Araneoidea</taxon>
        <taxon>Araneidae</taxon>
        <taxon>Araneus</taxon>
    </lineage>
</organism>
<dbReference type="EMBL" id="BGPR01000538">
    <property type="protein sequence ID" value="GBM25476.1"/>
    <property type="molecule type" value="Genomic_DNA"/>
</dbReference>
<keyword evidence="2" id="KW-1185">Reference proteome</keyword>
<name>A0A4Y2EAV5_ARAVE</name>
<evidence type="ECO:0000313" key="2">
    <source>
        <dbReference type="Proteomes" id="UP000499080"/>
    </source>
</evidence>
<reference evidence="1 2" key="1">
    <citation type="journal article" date="2019" name="Sci. Rep.">
        <title>Orb-weaving spider Araneus ventricosus genome elucidates the spidroin gene catalogue.</title>
        <authorList>
            <person name="Kono N."/>
            <person name="Nakamura H."/>
            <person name="Ohtoshi R."/>
            <person name="Moran D.A.P."/>
            <person name="Shinohara A."/>
            <person name="Yoshida Y."/>
            <person name="Fujiwara M."/>
            <person name="Mori M."/>
            <person name="Tomita M."/>
            <person name="Arakawa K."/>
        </authorList>
    </citation>
    <scope>NUCLEOTIDE SEQUENCE [LARGE SCALE GENOMIC DNA]</scope>
</reference>
<accession>A0A4Y2EAV5</accession>
<dbReference type="AlphaFoldDB" id="A0A4Y2EAV5"/>
<sequence length="116" mass="13433">MRKCVGNVTSNCIECVLENKKRGKDEAFLNPLPKEKRRNYNKKRKKAHHCKVGDFVPFQRTQFGTGLKLLPKFFGPYEVIKIMLKDRYDVKKVGQHEGPNISSTAADHMKLWGRIT</sequence>
<dbReference type="OrthoDB" id="6432604at2759"/>
<dbReference type="Proteomes" id="UP000499080">
    <property type="component" value="Unassembled WGS sequence"/>
</dbReference>
<evidence type="ECO:0000313" key="1">
    <source>
        <dbReference type="EMBL" id="GBM25476.1"/>
    </source>
</evidence>
<proteinExistence type="predicted"/>